<feature type="modified residue" description="4-aspartylphosphate" evidence="6">
    <location>
        <position position="974"/>
    </location>
</feature>
<dbReference type="InterPro" id="IPR052162">
    <property type="entry name" value="Sensor_kinase/Photoreceptor"/>
</dbReference>
<dbReference type="Gene3D" id="3.30.450.20">
    <property type="entry name" value="PAS domain"/>
    <property type="match status" value="5"/>
</dbReference>
<evidence type="ECO:0000256" key="6">
    <source>
        <dbReference type="PROSITE-ProRule" id="PRU00169"/>
    </source>
</evidence>
<feature type="domain" description="Histidine kinase" evidence="7">
    <location>
        <begin position="677"/>
        <end position="900"/>
    </location>
</feature>
<dbReference type="InterPro" id="IPR013656">
    <property type="entry name" value="PAS_4"/>
</dbReference>
<dbReference type="InterPro" id="IPR003594">
    <property type="entry name" value="HATPase_dom"/>
</dbReference>
<feature type="domain" description="PAC" evidence="10">
    <location>
        <begin position="609"/>
        <end position="664"/>
    </location>
</feature>
<dbReference type="NCBIfam" id="TIGR00229">
    <property type="entry name" value="sensory_box"/>
    <property type="match status" value="3"/>
</dbReference>
<feature type="domain" description="PAS" evidence="9">
    <location>
        <begin position="32"/>
        <end position="76"/>
    </location>
</feature>
<evidence type="ECO:0000259" key="10">
    <source>
        <dbReference type="PROSITE" id="PS50113"/>
    </source>
</evidence>
<feature type="domain" description="PAS" evidence="9">
    <location>
        <begin position="299"/>
        <end position="352"/>
    </location>
</feature>
<reference evidence="11 12" key="1">
    <citation type="submission" date="2018-11" db="EMBL/GenBank/DDBJ databases">
        <authorList>
            <person name="Ye M.-Q."/>
            <person name="Du Z.-J."/>
        </authorList>
    </citation>
    <scope>NUCLEOTIDE SEQUENCE [LARGE SCALE GENOMIC DNA]</scope>
    <source>
        <strain evidence="11 12">U0105</strain>
    </source>
</reference>
<dbReference type="Pfam" id="PF08448">
    <property type="entry name" value="PAS_4"/>
    <property type="match status" value="1"/>
</dbReference>
<keyword evidence="4" id="KW-0808">Transferase</keyword>
<dbReference type="Gene3D" id="2.10.70.100">
    <property type="match status" value="1"/>
</dbReference>
<feature type="domain" description="PAC" evidence="10">
    <location>
        <begin position="227"/>
        <end position="278"/>
    </location>
</feature>
<comment type="caution">
    <text evidence="11">The sequence shown here is derived from an EMBL/GenBank/DDBJ whole genome shotgun (WGS) entry which is preliminary data.</text>
</comment>
<organism evidence="11 12">
    <name type="scientific">Alteromonas sediminis</name>
    <dbReference type="NCBI Taxonomy" id="2259342"/>
    <lineage>
        <taxon>Bacteria</taxon>
        <taxon>Pseudomonadati</taxon>
        <taxon>Pseudomonadota</taxon>
        <taxon>Gammaproteobacteria</taxon>
        <taxon>Alteromonadales</taxon>
        <taxon>Alteromonadaceae</taxon>
        <taxon>Alteromonas/Salinimonas group</taxon>
        <taxon>Alteromonas</taxon>
    </lineage>
</organism>
<dbReference type="PROSITE" id="PS50110">
    <property type="entry name" value="RESPONSE_REGULATORY"/>
    <property type="match status" value="1"/>
</dbReference>
<dbReference type="InterPro" id="IPR036890">
    <property type="entry name" value="HATPase_C_sf"/>
</dbReference>
<dbReference type="Pfam" id="PF00512">
    <property type="entry name" value="HisKA"/>
    <property type="match status" value="1"/>
</dbReference>
<dbReference type="InterPro" id="IPR036097">
    <property type="entry name" value="HisK_dim/P_sf"/>
</dbReference>
<dbReference type="InterPro" id="IPR000014">
    <property type="entry name" value="PAS"/>
</dbReference>
<dbReference type="InterPro" id="IPR003661">
    <property type="entry name" value="HisK_dim/P_dom"/>
</dbReference>
<dbReference type="Pfam" id="PF08447">
    <property type="entry name" value="PAS_3"/>
    <property type="match status" value="2"/>
</dbReference>
<protein>
    <recommendedName>
        <fullName evidence="2">histidine kinase</fullName>
        <ecNumber evidence="2">2.7.13.3</ecNumber>
    </recommendedName>
</protein>
<dbReference type="SUPFAM" id="SSF52172">
    <property type="entry name" value="CheY-like"/>
    <property type="match status" value="1"/>
</dbReference>
<evidence type="ECO:0000313" key="12">
    <source>
        <dbReference type="Proteomes" id="UP000275281"/>
    </source>
</evidence>
<dbReference type="SMART" id="SM00388">
    <property type="entry name" value="HisKA"/>
    <property type="match status" value="1"/>
</dbReference>
<dbReference type="Gene3D" id="1.10.287.130">
    <property type="match status" value="1"/>
</dbReference>
<dbReference type="AlphaFoldDB" id="A0A3N5Y8W0"/>
<dbReference type="SMART" id="SM00448">
    <property type="entry name" value="REC"/>
    <property type="match status" value="1"/>
</dbReference>
<dbReference type="SMART" id="SM00387">
    <property type="entry name" value="HATPase_c"/>
    <property type="match status" value="1"/>
</dbReference>
<evidence type="ECO:0000259" key="9">
    <source>
        <dbReference type="PROSITE" id="PS50112"/>
    </source>
</evidence>
<dbReference type="Pfam" id="PF02518">
    <property type="entry name" value="HATPase_c"/>
    <property type="match status" value="1"/>
</dbReference>
<dbReference type="PRINTS" id="PR00344">
    <property type="entry name" value="BCTRLSENSOR"/>
</dbReference>
<comment type="catalytic activity">
    <reaction evidence="1">
        <text>ATP + protein L-histidine = ADP + protein N-phospho-L-histidine.</text>
        <dbReference type="EC" id="2.7.13.3"/>
    </reaction>
</comment>
<keyword evidence="3 6" id="KW-0597">Phosphoprotein</keyword>
<dbReference type="EC" id="2.7.13.3" evidence="2"/>
<dbReference type="CDD" id="cd17546">
    <property type="entry name" value="REC_hyHK_CKI1_RcsC-like"/>
    <property type="match status" value="1"/>
</dbReference>
<dbReference type="EMBL" id="RPOK01000002">
    <property type="protein sequence ID" value="RPJ67639.1"/>
    <property type="molecule type" value="Genomic_DNA"/>
</dbReference>
<evidence type="ECO:0000259" key="7">
    <source>
        <dbReference type="PROSITE" id="PS50109"/>
    </source>
</evidence>
<dbReference type="InterPro" id="IPR000700">
    <property type="entry name" value="PAS-assoc_C"/>
</dbReference>
<dbReference type="Proteomes" id="UP000275281">
    <property type="component" value="Unassembled WGS sequence"/>
</dbReference>
<feature type="domain" description="PAC" evidence="10">
    <location>
        <begin position="355"/>
        <end position="407"/>
    </location>
</feature>
<dbReference type="InterPro" id="IPR013655">
    <property type="entry name" value="PAS_fold_3"/>
</dbReference>
<proteinExistence type="predicted"/>
<dbReference type="InterPro" id="IPR005467">
    <property type="entry name" value="His_kinase_dom"/>
</dbReference>
<dbReference type="Pfam" id="PF00072">
    <property type="entry name" value="Response_reg"/>
    <property type="match status" value="1"/>
</dbReference>
<dbReference type="SUPFAM" id="SSF55785">
    <property type="entry name" value="PYP-like sensor domain (PAS domain)"/>
    <property type="match status" value="5"/>
</dbReference>
<dbReference type="InterPro" id="IPR001789">
    <property type="entry name" value="Sig_transdc_resp-reg_receiver"/>
</dbReference>
<name>A0A3N5Y8W0_9ALTE</name>
<dbReference type="PANTHER" id="PTHR43304">
    <property type="entry name" value="PHYTOCHROME-LIKE PROTEIN CPH1"/>
    <property type="match status" value="1"/>
</dbReference>
<evidence type="ECO:0000256" key="4">
    <source>
        <dbReference type="ARBA" id="ARBA00022679"/>
    </source>
</evidence>
<dbReference type="InterPro" id="IPR001610">
    <property type="entry name" value="PAC"/>
</dbReference>
<evidence type="ECO:0000256" key="5">
    <source>
        <dbReference type="ARBA" id="ARBA00022777"/>
    </source>
</evidence>
<accession>A0A3N5Y8W0</accession>
<feature type="domain" description="PAS" evidence="9">
    <location>
        <begin position="170"/>
        <end position="224"/>
    </location>
</feature>
<feature type="domain" description="PAC" evidence="10">
    <location>
        <begin position="483"/>
        <end position="535"/>
    </location>
</feature>
<dbReference type="GO" id="GO:0000155">
    <property type="term" value="F:phosphorelay sensor kinase activity"/>
    <property type="evidence" value="ECO:0007669"/>
    <property type="project" value="InterPro"/>
</dbReference>
<dbReference type="Gene3D" id="3.30.565.10">
    <property type="entry name" value="Histidine kinase-like ATPase, C-terminal domain"/>
    <property type="match status" value="1"/>
</dbReference>
<dbReference type="SUPFAM" id="SSF47384">
    <property type="entry name" value="Homodimeric domain of signal transducing histidine kinase"/>
    <property type="match status" value="1"/>
</dbReference>
<dbReference type="PROSITE" id="PS50113">
    <property type="entry name" value="PAC"/>
    <property type="match status" value="4"/>
</dbReference>
<dbReference type="SMART" id="SM00091">
    <property type="entry name" value="PAS"/>
    <property type="match status" value="5"/>
</dbReference>
<evidence type="ECO:0000256" key="2">
    <source>
        <dbReference type="ARBA" id="ARBA00012438"/>
    </source>
</evidence>
<evidence type="ECO:0000313" key="11">
    <source>
        <dbReference type="EMBL" id="RPJ67639.1"/>
    </source>
</evidence>
<dbReference type="PROSITE" id="PS50112">
    <property type="entry name" value="PAS"/>
    <property type="match status" value="3"/>
</dbReference>
<gene>
    <name evidence="11" type="ORF">DRW07_09015</name>
</gene>
<evidence type="ECO:0000256" key="3">
    <source>
        <dbReference type="ARBA" id="ARBA00022553"/>
    </source>
</evidence>
<dbReference type="OrthoDB" id="9772100at2"/>
<dbReference type="RefSeq" id="WP_124027539.1">
    <property type="nucleotide sequence ID" value="NZ_JBHRSN010000015.1"/>
</dbReference>
<dbReference type="PROSITE" id="PS50109">
    <property type="entry name" value="HIS_KIN"/>
    <property type="match status" value="1"/>
</dbReference>
<keyword evidence="5" id="KW-0418">Kinase</keyword>
<evidence type="ECO:0000259" key="8">
    <source>
        <dbReference type="PROSITE" id="PS50110"/>
    </source>
</evidence>
<dbReference type="SMART" id="SM00086">
    <property type="entry name" value="PAC"/>
    <property type="match status" value="5"/>
</dbReference>
<dbReference type="InterPro" id="IPR011006">
    <property type="entry name" value="CheY-like_superfamily"/>
</dbReference>
<dbReference type="PANTHER" id="PTHR43304:SF1">
    <property type="entry name" value="PAC DOMAIN-CONTAINING PROTEIN"/>
    <property type="match status" value="1"/>
</dbReference>
<dbReference type="Pfam" id="PF13426">
    <property type="entry name" value="PAS_9"/>
    <property type="match status" value="2"/>
</dbReference>
<keyword evidence="12" id="KW-1185">Reference proteome</keyword>
<dbReference type="InterPro" id="IPR004358">
    <property type="entry name" value="Sig_transdc_His_kin-like_C"/>
</dbReference>
<dbReference type="CDD" id="cd00082">
    <property type="entry name" value="HisKA"/>
    <property type="match status" value="1"/>
</dbReference>
<evidence type="ECO:0000256" key="1">
    <source>
        <dbReference type="ARBA" id="ARBA00000085"/>
    </source>
</evidence>
<dbReference type="SUPFAM" id="SSF55874">
    <property type="entry name" value="ATPase domain of HSP90 chaperone/DNA topoisomerase II/histidine kinase"/>
    <property type="match status" value="1"/>
</dbReference>
<feature type="domain" description="Response regulatory" evidence="8">
    <location>
        <begin position="923"/>
        <end position="1039"/>
    </location>
</feature>
<dbReference type="CDD" id="cd00130">
    <property type="entry name" value="PAS"/>
    <property type="match status" value="5"/>
</dbReference>
<sequence>MREKQQLNVSLNCIESVQEASNFPENISPNELFKFLSYSIENAADEVFWMRSDSQIMYVNNSACRKLGYANEELVGMRVWEWDPLFPKDVWPAFWSELQEKKHIQFETLHQHKNGHVFPVRIRGHLLEHGKEEFLFAFVNDISIEKEQETKARNNFLSYLTGISGTSFAITDNKNKLLSTNDSFQELFGLAIADCQDNSLINYIVGPESDMNIINKINKALNNEGHIFEELKLLKKEGHPFWASLIIAPIVQNSQIDNFVYIVTDIDELKTKEEELKATNRKLKLITEGSQDGFWHWANVDSTIAEWSDRTFALFGYQPGEFESTIENYQAMIHPDDRRIIQLAIEQAINDKKAYEIQYRVKTKSGKYSWFRDKGMPFHDESGALLEMAGSISNIDEIMEYQESIKNVNLKLSEAINAGQIGVWDWDVENDVLVWDHLMFEMYGIPATLDENKVSLWEEALHPEDKASAIQALHNGVSGVKDYDIEFRIQRPCGEIRYIKAAATVLRDKAGNALRMVGTNLDVTESRRAEDEIRNLEKRNRALLDYSPVCHKIVDLDFKLRYMNRNGFAMLSLPMNNDWLGQPYPFAFFPADAKRLMEEKLAYVKRAKKQVTFESIAHDSKGNEVWLLHTLIPVFKDDVAELDYLTVVSADITEQKHAQDQLRHREKMDAIGQLAGGVAHDFNNQLAGISGYAELLKMEVSSEKAKSYLSKILASTKRSSDLTRQMLNYSRKQKLVNEQVDIHGELEDAIELLKHSVDKRIDMQTHFSAEKCIIQGDTSSLQNAFLNIAINAADAMREGGLLSVSTEILAPTDDKRLSKQGSAIADEYMKIVFEDNGDGIAKEHIEKVFDPFFTTKPVGKGTGMGLASVYGIVKQHQGFTYIESEADVGTRVFVFLPLCKDETSAPVGDDEKRLLTQESARKTILVVDDEQLLRELCFDFLTACGYNILLADNGKEGVEVYREHYHDIDLVLMDLAMPIMGGHEACRELKRINPSVKIIISSGYDSGLSIEAQKASEVSAIIEKPYKLQELKESVVKVLG</sequence>
<dbReference type="Gene3D" id="3.40.50.2300">
    <property type="match status" value="1"/>
</dbReference>
<dbReference type="InterPro" id="IPR035965">
    <property type="entry name" value="PAS-like_dom_sf"/>
</dbReference>